<evidence type="ECO:0000313" key="4">
    <source>
        <dbReference type="EMBL" id="RJP24259.1"/>
    </source>
</evidence>
<dbReference type="AlphaFoldDB" id="A0A3A4NZI1"/>
<dbReference type="PRINTS" id="PR00922">
    <property type="entry name" value="DADACBPTASE3"/>
</dbReference>
<dbReference type="Pfam" id="PF02113">
    <property type="entry name" value="Peptidase_S13"/>
    <property type="match status" value="1"/>
</dbReference>
<dbReference type="EMBL" id="QZKU01000038">
    <property type="protein sequence ID" value="RJP24259.1"/>
    <property type="molecule type" value="Genomic_DNA"/>
</dbReference>
<dbReference type="PANTHER" id="PTHR30023:SF0">
    <property type="entry name" value="PENICILLIN-SENSITIVE CARBOXYPEPTIDASE A"/>
    <property type="match status" value="1"/>
</dbReference>
<feature type="signal peptide" evidence="3">
    <location>
        <begin position="1"/>
        <end position="24"/>
    </location>
</feature>
<gene>
    <name evidence="4" type="primary">dacB</name>
    <name evidence="4" type="ORF">C4520_04455</name>
</gene>
<reference evidence="4 5" key="1">
    <citation type="journal article" date="2017" name="ISME J.">
        <title>Energy and carbon metabolisms in a deep terrestrial subsurface fluid microbial community.</title>
        <authorList>
            <person name="Momper L."/>
            <person name="Jungbluth S.P."/>
            <person name="Lee M.D."/>
            <person name="Amend J.P."/>
        </authorList>
    </citation>
    <scope>NUCLEOTIDE SEQUENCE [LARGE SCALE GENOMIC DNA]</scope>
    <source>
        <strain evidence="4">SURF_5</strain>
    </source>
</reference>
<keyword evidence="4" id="KW-0121">Carboxypeptidase</keyword>
<accession>A0A3A4NZI1</accession>
<keyword evidence="3" id="KW-0732">Signal</keyword>
<keyword evidence="2 4" id="KW-0378">Hydrolase</keyword>
<comment type="caution">
    <text evidence="4">The sequence shown here is derived from an EMBL/GenBank/DDBJ whole genome shotgun (WGS) entry which is preliminary data.</text>
</comment>
<dbReference type="SUPFAM" id="SSF56601">
    <property type="entry name" value="beta-lactamase/transpeptidase-like"/>
    <property type="match status" value="1"/>
</dbReference>
<evidence type="ECO:0000256" key="3">
    <source>
        <dbReference type="SAM" id="SignalP"/>
    </source>
</evidence>
<dbReference type="GO" id="GO:0006508">
    <property type="term" value="P:proteolysis"/>
    <property type="evidence" value="ECO:0007669"/>
    <property type="project" value="InterPro"/>
</dbReference>
<sequence length="486" mass="53388">MRKTGINVFILFFLLILTASSGIAAETSSFETLAARIDSILGEVAENCTIAVKVVSLDSGETVYERNARRLMVPASNTKLFTTAAALNYLGPDFTVNTSFYLRGDIDERGNLDGDLIIYGRGDPNISGRFTEHPTEIFDQVVDDLKSLGLREIKGDIIGDDSYFDSCYYGPWPAADSQKWYAARVSALSFNDNCIDICVVPGNAPGQKPRIKESPESSYARIINQANTTSRRNNSVWAASGGGSSDVQLRGRIWMGKKEELLNVPVETPALFTATVFKESLQRKGIKVHGRARELEEELGSAVPPGLDPIINWRSLPFSEMIKVVNKRSQNLHAELLLKQIGLRTGRGASFEGGTRAIHEFTQKIGLPVEDIDLHDGSGLCRTNQVTVHSVTGLLEYMDKSPWRSVYRESLATVGSDESLQSMVTMVPPGRVMGKTGSLKGVFAFSGYADGETENFAFSIVANGLKNGSYSLKRARDRICRELVRY</sequence>
<proteinExistence type="inferred from homology"/>
<dbReference type="GO" id="GO:0000270">
    <property type="term" value="P:peptidoglycan metabolic process"/>
    <property type="evidence" value="ECO:0007669"/>
    <property type="project" value="TreeGrafter"/>
</dbReference>
<evidence type="ECO:0000256" key="2">
    <source>
        <dbReference type="ARBA" id="ARBA00022801"/>
    </source>
</evidence>
<dbReference type="InterPro" id="IPR012338">
    <property type="entry name" value="Beta-lactam/transpept-like"/>
</dbReference>
<dbReference type="GO" id="GO:0009002">
    <property type="term" value="F:serine-type D-Ala-D-Ala carboxypeptidase activity"/>
    <property type="evidence" value="ECO:0007669"/>
    <property type="project" value="UniProtKB-EC"/>
</dbReference>
<keyword evidence="4" id="KW-0645">Protease</keyword>
<comment type="similarity">
    <text evidence="1">Belongs to the peptidase S13 family.</text>
</comment>
<dbReference type="InterPro" id="IPR000667">
    <property type="entry name" value="Peptidase_S13"/>
</dbReference>
<dbReference type="Gene3D" id="3.40.710.10">
    <property type="entry name" value="DD-peptidase/beta-lactamase superfamily"/>
    <property type="match status" value="2"/>
</dbReference>
<dbReference type="Gene3D" id="3.50.80.20">
    <property type="entry name" value="D-Ala-D-Ala carboxypeptidase C, peptidase S13"/>
    <property type="match status" value="1"/>
</dbReference>
<dbReference type="NCBIfam" id="TIGR00666">
    <property type="entry name" value="PBP4"/>
    <property type="match status" value="1"/>
</dbReference>
<evidence type="ECO:0000256" key="1">
    <source>
        <dbReference type="ARBA" id="ARBA00006096"/>
    </source>
</evidence>
<protein>
    <submittedName>
        <fullName evidence="4">D-alanyl-D-alanine carboxypeptidase/D-alanyl-D-alanine-endopeptidase</fullName>
        <ecNumber evidence="4">3.4.16.4</ecNumber>
    </submittedName>
</protein>
<name>A0A3A4NZI1_ABYX5</name>
<organism evidence="4 5">
    <name type="scientific">Abyssobacteria bacterium (strain SURF_5)</name>
    <dbReference type="NCBI Taxonomy" id="2093360"/>
    <lineage>
        <taxon>Bacteria</taxon>
        <taxon>Pseudomonadati</taxon>
        <taxon>Candidatus Hydrogenedentota</taxon>
        <taxon>Candidatus Abyssobacteria</taxon>
    </lineage>
</organism>
<dbReference type="Proteomes" id="UP000265882">
    <property type="component" value="Unassembled WGS sequence"/>
</dbReference>
<evidence type="ECO:0000313" key="5">
    <source>
        <dbReference type="Proteomes" id="UP000265882"/>
    </source>
</evidence>
<feature type="chain" id="PRO_5017261109" evidence="3">
    <location>
        <begin position="25"/>
        <end position="486"/>
    </location>
</feature>
<dbReference type="EC" id="3.4.16.4" evidence="4"/>
<dbReference type="PANTHER" id="PTHR30023">
    <property type="entry name" value="D-ALANYL-D-ALANINE CARBOXYPEPTIDASE"/>
    <property type="match status" value="1"/>
</dbReference>